<organism evidence="2 3">
    <name type="scientific">Triticum urartu</name>
    <name type="common">Red wild einkorn</name>
    <name type="synonym">Crithodium urartu</name>
    <dbReference type="NCBI Taxonomy" id="4572"/>
    <lineage>
        <taxon>Eukaryota</taxon>
        <taxon>Viridiplantae</taxon>
        <taxon>Streptophyta</taxon>
        <taxon>Embryophyta</taxon>
        <taxon>Tracheophyta</taxon>
        <taxon>Spermatophyta</taxon>
        <taxon>Magnoliopsida</taxon>
        <taxon>Liliopsida</taxon>
        <taxon>Poales</taxon>
        <taxon>Poaceae</taxon>
        <taxon>BOP clade</taxon>
        <taxon>Pooideae</taxon>
        <taxon>Triticodae</taxon>
        <taxon>Triticeae</taxon>
        <taxon>Triticinae</taxon>
        <taxon>Triticum</taxon>
    </lineage>
</organism>
<dbReference type="InterPro" id="IPR002182">
    <property type="entry name" value="NB-ARC"/>
</dbReference>
<dbReference type="Gramene" id="TuG1812G0200000908.01.T01">
    <property type="protein sequence ID" value="TuG1812G0200000908.01.T01.cds309619"/>
    <property type="gene ID" value="TuG1812G0200000908.01"/>
</dbReference>
<dbReference type="Proteomes" id="UP000015106">
    <property type="component" value="Chromosome 2"/>
</dbReference>
<dbReference type="InterPro" id="IPR027417">
    <property type="entry name" value="P-loop_NTPase"/>
</dbReference>
<dbReference type="GO" id="GO:0043531">
    <property type="term" value="F:ADP binding"/>
    <property type="evidence" value="ECO:0007669"/>
    <property type="project" value="InterPro"/>
</dbReference>
<reference evidence="3" key="1">
    <citation type="journal article" date="2013" name="Nature">
        <title>Draft genome of the wheat A-genome progenitor Triticum urartu.</title>
        <authorList>
            <person name="Ling H.Q."/>
            <person name="Zhao S."/>
            <person name="Liu D."/>
            <person name="Wang J."/>
            <person name="Sun H."/>
            <person name="Zhang C."/>
            <person name="Fan H."/>
            <person name="Li D."/>
            <person name="Dong L."/>
            <person name="Tao Y."/>
            <person name="Gao C."/>
            <person name="Wu H."/>
            <person name="Li Y."/>
            <person name="Cui Y."/>
            <person name="Guo X."/>
            <person name="Zheng S."/>
            <person name="Wang B."/>
            <person name="Yu K."/>
            <person name="Liang Q."/>
            <person name="Yang W."/>
            <person name="Lou X."/>
            <person name="Chen J."/>
            <person name="Feng M."/>
            <person name="Jian J."/>
            <person name="Zhang X."/>
            <person name="Luo G."/>
            <person name="Jiang Y."/>
            <person name="Liu J."/>
            <person name="Wang Z."/>
            <person name="Sha Y."/>
            <person name="Zhang B."/>
            <person name="Wu H."/>
            <person name="Tang D."/>
            <person name="Shen Q."/>
            <person name="Xue P."/>
            <person name="Zou S."/>
            <person name="Wang X."/>
            <person name="Liu X."/>
            <person name="Wang F."/>
            <person name="Yang Y."/>
            <person name="An X."/>
            <person name="Dong Z."/>
            <person name="Zhang K."/>
            <person name="Zhang X."/>
            <person name="Luo M.C."/>
            <person name="Dvorak J."/>
            <person name="Tong Y."/>
            <person name="Wang J."/>
            <person name="Yang H."/>
            <person name="Li Z."/>
            <person name="Wang D."/>
            <person name="Zhang A."/>
            <person name="Wang J."/>
        </authorList>
    </citation>
    <scope>NUCLEOTIDE SEQUENCE</scope>
    <source>
        <strain evidence="3">cv. G1812</strain>
    </source>
</reference>
<reference evidence="2" key="3">
    <citation type="submission" date="2022-06" db="UniProtKB">
        <authorList>
            <consortium name="EnsemblPlants"/>
        </authorList>
    </citation>
    <scope>IDENTIFICATION</scope>
</reference>
<dbReference type="PANTHER" id="PTHR19338:SF45">
    <property type="entry name" value="RX N-TERMINAL DOMAIN-CONTAINING PROTEIN"/>
    <property type="match status" value="1"/>
</dbReference>
<keyword evidence="3" id="KW-1185">Reference proteome</keyword>
<protein>
    <recommendedName>
        <fullName evidence="1">NB-ARC domain-containing protein</fullName>
    </recommendedName>
</protein>
<dbReference type="PANTHER" id="PTHR19338">
    <property type="entry name" value="TRANSLOCASE OF INNER MITOCHONDRIAL MEMBRANE 13 HOMOLOG"/>
    <property type="match status" value="1"/>
</dbReference>
<name>A0A8R7TCZ1_TRIUA</name>
<dbReference type="Gene3D" id="3.40.50.300">
    <property type="entry name" value="P-loop containing nucleotide triphosphate hydrolases"/>
    <property type="match status" value="1"/>
</dbReference>
<reference evidence="2" key="2">
    <citation type="submission" date="2018-03" db="EMBL/GenBank/DDBJ databases">
        <title>The Triticum urartu genome reveals the dynamic nature of wheat genome evolution.</title>
        <authorList>
            <person name="Ling H."/>
            <person name="Ma B."/>
            <person name="Shi X."/>
            <person name="Liu H."/>
            <person name="Dong L."/>
            <person name="Sun H."/>
            <person name="Cao Y."/>
            <person name="Gao Q."/>
            <person name="Zheng S."/>
            <person name="Li Y."/>
            <person name="Yu Y."/>
            <person name="Du H."/>
            <person name="Qi M."/>
            <person name="Li Y."/>
            <person name="Yu H."/>
            <person name="Cui Y."/>
            <person name="Wang N."/>
            <person name="Chen C."/>
            <person name="Wu H."/>
            <person name="Zhao Y."/>
            <person name="Zhang J."/>
            <person name="Li Y."/>
            <person name="Zhou W."/>
            <person name="Zhang B."/>
            <person name="Hu W."/>
            <person name="Eijk M."/>
            <person name="Tang J."/>
            <person name="Witsenboer H."/>
            <person name="Zhao S."/>
            <person name="Li Z."/>
            <person name="Zhang A."/>
            <person name="Wang D."/>
            <person name="Liang C."/>
        </authorList>
    </citation>
    <scope>NUCLEOTIDE SEQUENCE [LARGE SCALE GENOMIC DNA]</scope>
    <source>
        <strain evidence="2">cv. G1812</strain>
    </source>
</reference>
<evidence type="ECO:0000259" key="1">
    <source>
        <dbReference type="Pfam" id="PF00931"/>
    </source>
</evidence>
<dbReference type="AlphaFoldDB" id="A0A8R7TCZ1"/>
<feature type="domain" description="NB-ARC" evidence="1">
    <location>
        <begin position="9"/>
        <end position="95"/>
    </location>
</feature>
<dbReference type="Pfam" id="PF00931">
    <property type="entry name" value="NB-ARC"/>
    <property type="match status" value="1"/>
</dbReference>
<accession>A0A8R7TCZ1</accession>
<dbReference type="SUPFAM" id="SSF52540">
    <property type="entry name" value="P-loop containing nucleoside triphosphate hydrolases"/>
    <property type="match status" value="1"/>
</dbReference>
<dbReference type="EnsemblPlants" id="TuG1812G0200000908.01.T01">
    <property type="protein sequence ID" value="TuG1812G0200000908.01.T01.cds309619"/>
    <property type="gene ID" value="TuG1812G0200000908.01"/>
</dbReference>
<proteinExistence type="predicted"/>
<sequence length="96" mass="10764">MHLATTQARLKLVSIVGMEGIGKTTLAKEVYAKLQCKFECRAFVTLGRKPSLVATRLDILHQVKPQGTIPLNGTEAPEMNQVVTELREHLVTKRYF</sequence>
<evidence type="ECO:0000313" key="2">
    <source>
        <dbReference type="EnsemblPlants" id="TuG1812G0200000908.01.T01.cds309619"/>
    </source>
</evidence>
<evidence type="ECO:0000313" key="3">
    <source>
        <dbReference type="Proteomes" id="UP000015106"/>
    </source>
</evidence>